<keyword evidence="8" id="KW-1185">Reference proteome</keyword>
<dbReference type="Gene3D" id="3.40.50.11820">
    <property type="match status" value="1"/>
</dbReference>
<protein>
    <submittedName>
        <fullName evidence="7">CDP-glycerol glycerophosphotransferase family protein</fullName>
    </submittedName>
</protein>
<dbReference type="InterPro" id="IPR043148">
    <property type="entry name" value="TagF_C"/>
</dbReference>
<evidence type="ECO:0000256" key="3">
    <source>
        <dbReference type="ARBA" id="ARBA00022475"/>
    </source>
</evidence>
<keyword evidence="5" id="KW-0777">Teichoic acid biosynthesis</keyword>
<dbReference type="EMBL" id="JAFKCZ010000002">
    <property type="protein sequence ID" value="MBN7795481.1"/>
    <property type="molecule type" value="Genomic_DNA"/>
</dbReference>
<dbReference type="PANTHER" id="PTHR37316:SF3">
    <property type="entry name" value="TEICHOIC ACID GLYCEROL-PHOSPHATE TRANSFERASE"/>
    <property type="match status" value="1"/>
</dbReference>
<evidence type="ECO:0000256" key="4">
    <source>
        <dbReference type="ARBA" id="ARBA00022679"/>
    </source>
</evidence>
<evidence type="ECO:0000256" key="2">
    <source>
        <dbReference type="ARBA" id="ARBA00010488"/>
    </source>
</evidence>
<evidence type="ECO:0000256" key="6">
    <source>
        <dbReference type="ARBA" id="ARBA00023136"/>
    </source>
</evidence>
<dbReference type="Pfam" id="PF04464">
    <property type="entry name" value="Glyphos_transf"/>
    <property type="match status" value="1"/>
</dbReference>
<keyword evidence="6" id="KW-0472">Membrane</keyword>
<evidence type="ECO:0000256" key="5">
    <source>
        <dbReference type="ARBA" id="ARBA00022944"/>
    </source>
</evidence>
<dbReference type="GO" id="GO:0047355">
    <property type="term" value="F:CDP-glycerol glycerophosphotransferase activity"/>
    <property type="evidence" value="ECO:0007669"/>
    <property type="project" value="InterPro"/>
</dbReference>
<evidence type="ECO:0000313" key="7">
    <source>
        <dbReference type="EMBL" id="MBN7795481.1"/>
    </source>
</evidence>
<accession>A0A939IIP9</accession>
<evidence type="ECO:0000256" key="1">
    <source>
        <dbReference type="ARBA" id="ARBA00004202"/>
    </source>
</evidence>
<dbReference type="GO" id="GO:0019350">
    <property type="term" value="P:teichoic acid biosynthetic process"/>
    <property type="evidence" value="ECO:0007669"/>
    <property type="project" value="UniProtKB-KW"/>
</dbReference>
<comment type="caution">
    <text evidence="7">The sequence shown here is derived from an EMBL/GenBank/DDBJ whole genome shotgun (WGS) entry which is preliminary data.</text>
</comment>
<dbReference type="SUPFAM" id="SSF53756">
    <property type="entry name" value="UDP-Glycosyltransferase/glycogen phosphorylase"/>
    <property type="match status" value="1"/>
</dbReference>
<dbReference type="InterPro" id="IPR043149">
    <property type="entry name" value="TagF_N"/>
</dbReference>
<evidence type="ECO:0000313" key="8">
    <source>
        <dbReference type="Proteomes" id="UP000664303"/>
    </source>
</evidence>
<dbReference type="Gene3D" id="3.40.50.12580">
    <property type="match status" value="1"/>
</dbReference>
<reference evidence="7" key="1">
    <citation type="submission" date="2021-02" db="EMBL/GenBank/DDBJ databases">
        <title>PHA producing bacteria isolated from coastal sediment in Guangdong, Shenzhen.</title>
        <authorList>
            <person name="Zheng W."/>
            <person name="Yu S."/>
            <person name="Huang Y."/>
        </authorList>
    </citation>
    <scope>NUCLEOTIDE SEQUENCE</scope>
    <source>
        <strain evidence="7">TN14-10</strain>
    </source>
</reference>
<dbReference type="AlphaFoldDB" id="A0A939IIP9"/>
<name>A0A939IIP9_9GAMM</name>
<organism evidence="7 8">
    <name type="scientific">Parahaliea mediterranea</name>
    <dbReference type="NCBI Taxonomy" id="651086"/>
    <lineage>
        <taxon>Bacteria</taxon>
        <taxon>Pseudomonadati</taxon>
        <taxon>Pseudomonadota</taxon>
        <taxon>Gammaproteobacteria</taxon>
        <taxon>Cellvibrionales</taxon>
        <taxon>Halieaceae</taxon>
        <taxon>Parahaliea</taxon>
    </lineage>
</organism>
<dbReference type="GO" id="GO:0005886">
    <property type="term" value="C:plasma membrane"/>
    <property type="evidence" value="ECO:0007669"/>
    <property type="project" value="UniProtKB-SubCell"/>
</dbReference>
<sequence>MKINPRNPIHWLLLALQGVYTLIGVSTRKLPRRNHKPLVILYGHQLSGNLLALYEEWKKSHQESMDMFFLALDPSYARGLEKNEVNVLRCYRLIDMIRSTRCQAMITDHGLHAMQPLLRLTNIRFIDVWHGIPFKGFDPKDFKLQHQYDEVWVSSPLLKKIYIEKFGFPPKKVIPLGYARADKLFRRDPPKDDIHTLLGIQKGRRIVLYAPTWQQDEKGRTLFPFGESQNSFNRALANTCKNHNATLVIRGHLNTSIQPYHIENVAFCSMRDYEDTEELLLQSDALICDWSSIAFDYLALERPTVFLDIPNPFRNGFTLNNEFRVGCIVKSTKELTTELGKLLTSPKKFTKKYGRTYSKALAAVYGQNTYGNVSQRQITRLIRLLQD</sequence>
<keyword evidence="4" id="KW-0808">Transferase</keyword>
<comment type="similarity">
    <text evidence="2">Belongs to the CDP-glycerol glycerophosphotransferase family.</text>
</comment>
<dbReference type="InterPro" id="IPR051612">
    <property type="entry name" value="Teichoic_Acid_Biosynth"/>
</dbReference>
<comment type="subcellular location">
    <subcellularLocation>
        <location evidence="1">Cell membrane</location>
        <topology evidence="1">Peripheral membrane protein</topology>
    </subcellularLocation>
</comment>
<dbReference type="RefSeq" id="WP_206558933.1">
    <property type="nucleotide sequence ID" value="NZ_JAFKCZ010000002.1"/>
</dbReference>
<dbReference type="InterPro" id="IPR007554">
    <property type="entry name" value="Glycerophosphate_synth"/>
</dbReference>
<keyword evidence="3" id="KW-1003">Cell membrane</keyword>
<gene>
    <name evidence="7" type="ORF">JYP50_02690</name>
</gene>
<dbReference type="PANTHER" id="PTHR37316">
    <property type="entry name" value="TEICHOIC ACID GLYCEROL-PHOSPHATE PRIMASE"/>
    <property type="match status" value="1"/>
</dbReference>
<proteinExistence type="inferred from homology"/>
<dbReference type="Proteomes" id="UP000664303">
    <property type="component" value="Unassembled WGS sequence"/>
</dbReference>